<evidence type="ECO:0000256" key="8">
    <source>
        <dbReference type="ARBA" id="ARBA00023295"/>
    </source>
</evidence>
<dbReference type="PROSITE" id="PS01095">
    <property type="entry name" value="GH18_1"/>
    <property type="match status" value="1"/>
</dbReference>
<evidence type="ECO:0000256" key="10">
    <source>
        <dbReference type="SAM" id="MobiDB-lite"/>
    </source>
</evidence>
<dbReference type="InterPro" id="IPR053820">
    <property type="entry name" value="MSL3_chromo-like"/>
</dbReference>
<dbReference type="InterPro" id="IPR000953">
    <property type="entry name" value="Chromo/chromo_shadow_dom"/>
</dbReference>
<comment type="subcellular location">
    <subcellularLocation>
        <location evidence="1">Nucleus</location>
    </subcellularLocation>
</comment>
<dbReference type="Gene3D" id="2.30.30.140">
    <property type="match status" value="1"/>
</dbReference>
<evidence type="ECO:0000313" key="12">
    <source>
        <dbReference type="EMBL" id="CAH3045117.1"/>
    </source>
</evidence>
<feature type="region of interest" description="Disordered" evidence="10">
    <location>
        <begin position="806"/>
        <end position="842"/>
    </location>
</feature>
<dbReference type="InterPro" id="IPR050314">
    <property type="entry name" value="Glycosyl_Hydrlase_18"/>
</dbReference>
<keyword evidence="3" id="KW-0156">Chromatin regulator</keyword>
<dbReference type="PANTHER" id="PTHR11177">
    <property type="entry name" value="CHITINASE"/>
    <property type="match status" value="1"/>
</dbReference>
<dbReference type="SMART" id="SM00298">
    <property type="entry name" value="CHROMO"/>
    <property type="match status" value="1"/>
</dbReference>
<evidence type="ECO:0000256" key="3">
    <source>
        <dbReference type="ARBA" id="ARBA00022853"/>
    </source>
</evidence>
<keyword evidence="13" id="KW-1185">Reference proteome</keyword>
<evidence type="ECO:0000256" key="5">
    <source>
        <dbReference type="ARBA" id="ARBA00023157"/>
    </source>
</evidence>
<dbReference type="Gene3D" id="1.10.274.30">
    <property type="entry name" value="MRG domain"/>
    <property type="match status" value="2"/>
</dbReference>
<dbReference type="SUPFAM" id="SSF51445">
    <property type="entry name" value="(Trans)glycosidases"/>
    <property type="match status" value="1"/>
</dbReference>
<name>A0AAU9W611_9CNID</name>
<dbReference type="GO" id="GO:0072487">
    <property type="term" value="C:MSL complex"/>
    <property type="evidence" value="ECO:0007669"/>
    <property type="project" value="UniProtKB-ARBA"/>
</dbReference>
<keyword evidence="8 9" id="KW-0326">Glycosidase</keyword>
<feature type="region of interest" description="Disordered" evidence="10">
    <location>
        <begin position="98"/>
        <end position="125"/>
    </location>
</feature>
<dbReference type="InterPro" id="IPR029070">
    <property type="entry name" value="Chitinase_insertion_sf"/>
</dbReference>
<dbReference type="InterPro" id="IPR017853">
    <property type="entry name" value="GH"/>
</dbReference>
<evidence type="ECO:0000256" key="1">
    <source>
        <dbReference type="ARBA" id="ARBA00004123"/>
    </source>
</evidence>
<feature type="domain" description="GH18" evidence="11">
    <location>
        <begin position="442"/>
        <end position="808"/>
    </location>
</feature>
<dbReference type="PROSITE" id="PS51910">
    <property type="entry name" value="GH18_2"/>
    <property type="match status" value="1"/>
</dbReference>
<dbReference type="GO" id="GO:0005975">
    <property type="term" value="P:carbohydrate metabolic process"/>
    <property type="evidence" value="ECO:0007669"/>
    <property type="project" value="InterPro"/>
</dbReference>
<dbReference type="AlphaFoldDB" id="A0AAU9W611"/>
<feature type="compositionally biased region" description="Basic and acidic residues" evidence="10">
    <location>
        <begin position="110"/>
        <end position="125"/>
    </location>
</feature>
<dbReference type="EMBL" id="CALNXJ010000008">
    <property type="protein sequence ID" value="CAH3045117.1"/>
    <property type="molecule type" value="Genomic_DNA"/>
</dbReference>
<keyword evidence="5" id="KW-1015">Disulfide bond</keyword>
<dbReference type="InterPro" id="IPR001579">
    <property type="entry name" value="Glyco_hydro_18_chit_AS"/>
</dbReference>
<dbReference type="InterPro" id="IPR026541">
    <property type="entry name" value="MRG_dom"/>
</dbReference>
<dbReference type="SUPFAM" id="SSF54556">
    <property type="entry name" value="Chitinase insertion domain"/>
    <property type="match status" value="1"/>
</dbReference>
<dbReference type="CDD" id="cd02872">
    <property type="entry name" value="GH18_chitolectin_chitotriosidase"/>
    <property type="match status" value="1"/>
</dbReference>
<dbReference type="Pfam" id="PF05712">
    <property type="entry name" value="MRG"/>
    <property type="match status" value="1"/>
</dbReference>
<dbReference type="SUPFAM" id="SSF54160">
    <property type="entry name" value="Chromo domain-like"/>
    <property type="match status" value="1"/>
</dbReference>
<keyword evidence="4" id="KW-0805">Transcription regulation</keyword>
<dbReference type="GO" id="GO:0005576">
    <property type="term" value="C:extracellular region"/>
    <property type="evidence" value="ECO:0007669"/>
    <property type="project" value="TreeGrafter"/>
</dbReference>
<evidence type="ECO:0000256" key="7">
    <source>
        <dbReference type="ARBA" id="ARBA00023242"/>
    </source>
</evidence>
<dbReference type="PROSITE" id="PS51640">
    <property type="entry name" value="MRG"/>
    <property type="match status" value="1"/>
</dbReference>
<organism evidence="12 13">
    <name type="scientific">Pocillopora meandrina</name>
    <dbReference type="NCBI Taxonomy" id="46732"/>
    <lineage>
        <taxon>Eukaryota</taxon>
        <taxon>Metazoa</taxon>
        <taxon>Cnidaria</taxon>
        <taxon>Anthozoa</taxon>
        <taxon>Hexacorallia</taxon>
        <taxon>Scleractinia</taxon>
        <taxon>Astrocoeniina</taxon>
        <taxon>Pocilloporidae</taxon>
        <taxon>Pocillopora</taxon>
    </lineage>
</organism>
<keyword evidence="2 9" id="KW-0378">Hydrolase</keyword>
<dbReference type="PANTHER" id="PTHR11177:SF317">
    <property type="entry name" value="CHITINASE 12-RELATED"/>
    <property type="match status" value="1"/>
</dbReference>
<dbReference type="InterPro" id="IPR011583">
    <property type="entry name" value="Chitinase_II/V-like_cat"/>
</dbReference>
<keyword evidence="7" id="KW-0539">Nucleus</keyword>
<dbReference type="Pfam" id="PF00704">
    <property type="entry name" value="Glyco_hydro_18"/>
    <property type="match status" value="1"/>
</dbReference>
<dbReference type="GO" id="GO:0006325">
    <property type="term" value="P:chromatin organization"/>
    <property type="evidence" value="ECO:0007669"/>
    <property type="project" value="UniProtKB-KW"/>
</dbReference>
<dbReference type="InterPro" id="IPR038217">
    <property type="entry name" value="MRG_C_sf"/>
</dbReference>
<evidence type="ECO:0000256" key="4">
    <source>
        <dbReference type="ARBA" id="ARBA00023015"/>
    </source>
</evidence>
<sequence>MATVRETRSNPVPKFAIGEKVLCYEPDPNKARVLYESKVLEVDITKDDKGKRVPEYFIHFNGWNRSWDRWVVEDQVLKDTENNRSLMSRLHEQALKTRMKKKRRFLQGSESKDSDDAGKSERKSISEVVENPELPKVEIEIPSQLKLKLEDDCYFIKRKKKLVKLPRTPNVVQVLQDYFQHYQEFYPGQSSNLVKEAMDGLRIYFDFTLPTLLLYNFEREQYQMVMKFTPHPEETKDRHQEELNGKTPTDNKYGIVSSSTESSPVKQDFANIVTNQTDTKEGEAKQERLLRRRTPRNSPANVEASQSATVSSTSSSPECNASAPKRKAMEIEDCSSQITAATFPSLPIPCSLSVSTHTMPSQVYGPEHLLRLFVKLPGLLARTDMPEKNLDVLLEQINTFLRYLAENSHTLFPEDVYYNSLLMRALTVLLALMAVSATSNAYYRVCYYTNWAQYRPVGAKFFPEDIDPFLCTHIIYSFAKINQQNMIAMYEWNDDKMYVRFNNLKENNPELKTLLAVGGWNHESGTESPFSRMVRTIATRKVFIDSVKSLLRQYNFDGLDLDWEYPGNRGNSPPGDKQLFTILCQELLTAFKKESAESGKPRLLLTAAVAAGHATIDKAYEISKLAGILDFINLMAYDLHGSWDSQTGHHTALEGPPGDKLTVSHAVQYWMDKGMPCKKIALGLGTYGRAFKLVNPNKNGLGASASGKATPGKYTREGGFLSYYEICTMGLTVVQDNTVKAPYGYKGDQWVGYDDEMSLTLKVNSVIKEKNLLGAMFWALDLDDFKGSFCKKGRYPLMNAVKQALGGGGGGTRPPIPSPWPEPSTQPPSAGPPTGGPPSGSCHAIGAWQGNAGMDKWCNENCARGNCPGYLCACT</sequence>
<evidence type="ECO:0000256" key="9">
    <source>
        <dbReference type="RuleBase" id="RU000489"/>
    </source>
</evidence>
<evidence type="ECO:0000259" key="11">
    <source>
        <dbReference type="PROSITE" id="PS51910"/>
    </source>
</evidence>
<feature type="compositionally biased region" description="Low complexity" evidence="10">
    <location>
        <begin position="304"/>
        <end position="316"/>
    </location>
</feature>
<dbReference type="GO" id="GO:0006032">
    <property type="term" value="P:chitin catabolic process"/>
    <property type="evidence" value="ECO:0007669"/>
    <property type="project" value="TreeGrafter"/>
</dbReference>
<evidence type="ECO:0000256" key="6">
    <source>
        <dbReference type="ARBA" id="ARBA00023163"/>
    </source>
</evidence>
<dbReference type="SMART" id="SM00636">
    <property type="entry name" value="Glyco_18"/>
    <property type="match status" value="1"/>
</dbReference>
<dbReference type="GO" id="GO:0005634">
    <property type="term" value="C:nucleus"/>
    <property type="evidence" value="ECO:0007669"/>
    <property type="project" value="UniProtKB-SubCell"/>
</dbReference>
<accession>A0AAU9W611</accession>
<dbReference type="Proteomes" id="UP001159428">
    <property type="component" value="Unassembled WGS sequence"/>
</dbReference>
<dbReference type="GO" id="GO:0004568">
    <property type="term" value="F:chitinase activity"/>
    <property type="evidence" value="ECO:0007669"/>
    <property type="project" value="TreeGrafter"/>
</dbReference>
<feature type="compositionally biased region" description="Basic and acidic residues" evidence="10">
    <location>
        <begin position="232"/>
        <end position="244"/>
    </location>
</feature>
<feature type="compositionally biased region" description="Basic and acidic residues" evidence="10">
    <location>
        <begin position="278"/>
        <end position="289"/>
    </location>
</feature>
<dbReference type="Gene3D" id="3.20.20.80">
    <property type="entry name" value="Glycosidases"/>
    <property type="match status" value="1"/>
</dbReference>
<dbReference type="InterPro" id="IPR016197">
    <property type="entry name" value="Chromo-like_dom_sf"/>
</dbReference>
<protein>
    <recommendedName>
        <fullName evidence="11">GH18 domain-containing protein</fullName>
    </recommendedName>
</protein>
<keyword evidence="6" id="KW-0804">Transcription</keyword>
<feature type="compositionally biased region" description="Pro residues" evidence="10">
    <location>
        <begin position="814"/>
        <end position="836"/>
    </location>
</feature>
<dbReference type="Pfam" id="PF22732">
    <property type="entry name" value="MSL3_chromo-like"/>
    <property type="match status" value="1"/>
</dbReference>
<proteinExistence type="predicted"/>
<dbReference type="GO" id="GO:0008061">
    <property type="term" value="F:chitin binding"/>
    <property type="evidence" value="ECO:0007669"/>
    <property type="project" value="InterPro"/>
</dbReference>
<reference evidence="12 13" key="1">
    <citation type="submission" date="2022-05" db="EMBL/GenBank/DDBJ databases">
        <authorList>
            <consortium name="Genoscope - CEA"/>
            <person name="William W."/>
        </authorList>
    </citation>
    <scope>NUCLEOTIDE SEQUENCE [LARGE SCALE GENOMIC DNA]</scope>
</reference>
<dbReference type="Gene3D" id="3.10.50.10">
    <property type="match status" value="1"/>
</dbReference>
<dbReference type="FunFam" id="2.30.30.140:FF:000042">
    <property type="entry name" value="male-specific lethal 3 homolog"/>
    <property type="match status" value="1"/>
</dbReference>
<dbReference type="FunFam" id="3.10.50.10:FF:000001">
    <property type="entry name" value="Chitinase 3-like 1"/>
    <property type="match status" value="1"/>
</dbReference>
<evidence type="ECO:0000256" key="2">
    <source>
        <dbReference type="ARBA" id="ARBA00022801"/>
    </source>
</evidence>
<feature type="region of interest" description="Disordered" evidence="10">
    <location>
        <begin position="232"/>
        <end position="324"/>
    </location>
</feature>
<feature type="compositionally biased region" description="Polar residues" evidence="10">
    <location>
        <begin position="246"/>
        <end position="265"/>
    </location>
</feature>
<dbReference type="InterPro" id="IPR001223">
    <property type="entry name" value="Glyco_hydro18_cat"/>
</dbReference>
<evidence type="ECO:0000313" key="13">
    <source>
        <dbReference type="Proteomes" id="UP001159428"/>
    </source>
</evidence>
<dbReference type="FunFam" id="3.20.20.80:FF:000356">
    <property type="entry name" value="Predicted protein"/>
    <property type="match status" value="1"/>
</dbReference>
<gene>
    <name evidence="12" type="ORF">PMEA_00033602</name>
</gene>
<dbReference type="GO" id="GO:0010468">
    <property type="term" value="P:regulation of gene expression"/>
    <property type="evidence" value="ECO:0007669"/>
    <property type="project" value="UniProtKB-ARBA"/>
</dbReference>
<comment type="caution">
    <text evidence="12">The sequence shown here is derived from an EMBL/GenBank/DDBJ whole genome shotgun (WGS) entry which is preliminary data.</text>
</comment>